<organism evidence="1 2">
    <name type="scientific">Characodon lateralis</name>
    <dbReference type="NCBI Taxonomy" id="208331"/>
    <lineage>
        <taxon>Eukaryota</taxon>
        <taxon>Metazoa</taxon>
        <taxon>Chordata</taxon>
        <taxon>Craniata</taxon>
        <taxon>Vertebrata</taxon>
        <taxon>Euteleostomi</taxon>
        <taxon>Actinopterygii</taxon>
        <taxon>Neopterygii</taxon>
        <taxon>Teleostei</taxon>
        <taxon>Neoteleostei</taxon>
        <taxon>Acanthomorphata</taxon>
        <taxon>Ovalentaria</taxon>
        <taxon>Atherinomorphae</taxon>
        <taxon>Cyprinodontiformes</taxon>
        <taxon>Goodeidae</taxon>
        <taxon>Characodon</taxon>
    </lineage>
</organism>
<dbReference type="EMBL" id="JAHUTJ010075599">
    <property type="protein sequence ID" value="MED6294307.1"/>
    <property type="molecule type" value="Genomic_DNA"/>
</dbReference>
<dbReference type="Proteomes" id="UP001352852">
    <property type="component" value="Unassembled WGS sequence"/>
</dbReference>
<evidence type="ECO:0000313" key="1">
    <source>
        <dbReference type="EMBL" id="MED6294307.1"/>
    </source>
</evidence>
<sequence>MLCTYISFYEWEPLKYPETKQLFLICPCVSTRDKSSLQMASAVEEHLNPISNHKTQMDHKGAFVLKEAQCQSHQKTHSHIHQSGDLTQSEVIEALKISTVEE</sequence>
<accession>A0ABU7F531</accession>
<comment type="caution">
    <text evidence="1">The sequence shown here is derived from an EMBL/GenBank/DDBJ whole genome shotgun (WGS) entry which is preliminary data.</text>
</comment>
<reference evidence="1 2" key="1">
    <citation type="submission" date="2021-06" db="EMBL/GenBank/DDBJ databases">
        <authorList>
            <person name="Palmer J.M."/>
        </authorList>
    </citation>
    <scope>NUCLEOTIDE SEQUENCE [LARGE SCALE GENOMIC DNA]</scope>
    <source>
        <strain evidence="1 2">CL_MEX2019</strain>
        <tissue evidence="1">Muscle</tissue>
    </source>
</reference>
<evidence type="ECO:0000313" key="2">
    <source>
        <dbReference type="Proteomes" id="UP001352852"/>
    </source>
</evidence>
<gene>
    <name evidence="1" type="ORF">CHARACLAT_019815</name>
</gene>
<protein>
    <submittedName>
        <fullName evidence="1">Uncharacterized protein</fullName>
    </submittedName>
</protein>
<name>A0ABU7F531_9TELE</name>
<keyword evidence="2" id="KW-1185">Reference proteome</keyword>
<proteinExistence type="predicted"/>